<dbReference type="InParanoid" id="W4KIB7"/>
<evidence type="ECO:0000313" key="9">
    <source>
        <dbReference type="EMBL" id="ETW85602.1"/>
    </source>
</evidence>
<protein>
    <recommendedName>
        <fullName evidence="8">Checkpoint protein RAD24-like helical bundle domain-containing protein</fullName>
    </recommendedName>
</protein>
<dbReference type="RefSeq" id="XP_009542446.1">
    <property type="nucleotide sequence ID" value="XM_009544151.1"/>
</dbReference>
<dbReference type="InterPro" id="IPR057927">
    <property type="entry name" value="RAD24-like_helical"/>
</dbReference>
<keyword evidence="3" id="KW-0547">Nucleotide-binding</keyword>
<evidence type="ECO:0000313" key="10">
    <source>
        <dbReference type="Proteomes" id="UP000030671"/>
    </source>
</evidence>
<keyword evidence="10" id="KW-1185">Reference proteome</keyword>
<dbReference type="GO" id="GO:0000077">
    <property type="term" value="P:DNA damage checkpoint signaling"/>
    <property type="evidence" value="ECO:0007669"/>
    <property type="project" value="TreeGrafter"/>
</dbReference>
<dbReference type="InterPro" id="IPR004582">
    <property type="entry name" value="Checkpoint_prot_Rad17_Rad24"/>
</dbReference>
<keyword evidence="4" id="KW-0227">DNA damage</keyword>
<dbReference type="EMBL" id="KI925455">
    <property type="protein sequence ID" value="ETW85602.1"/>
    <property type="molecule type" value="Genomic_DNA"/>
</dbReference>
<dbReference type="GeneID" id="20669606"/>
<dbReference type="PANTHER" id="PTHR12172:SF0">
    <property type="entry name" value="CELL CYCLE CHECKPOINT PROTEIN RAD17"/>
    <property type="match status" value="1"/>
</dbReference>
<keyword evidence="6" id="KW-0539">Nucleus</keyword>
<dbReference type="AlphaFoldDB" id="W4KIB7"/>
<keyword evidence="5" id="KW-0067">ATP-binding</keyword>
<gene>
    <name evidence="9" type="ORF">HETIRDRAFT_308672</name>
</gene>
<evidence type="ECO:0000259" key="8">
    <source>
        <dbReference type="Pfam" id="PF25812"/>
    </source>
</evidence>
<dbReference type="InterPro" id="IPR027417">
    <property type="entry name" value="P-loop_NTPase"/>
</dbReference>
<dbReference type="GO" id="GO:0005524">
    <property type="term" value="F:ATP binding"/>
    <property type="evidence" value="ECO:0007669"/>
    <property type="project" value="UniProtKB-KW"/>
</dbReference>
<dbReference type="HOGENOM" id="CLU_018598_1_0_1"/>
<comment type="subcellular location">
    <subcellularLocation>
        <location evidence="1">Nucleus</location>
    </subcellularLocation>
</comment>
<name>W4KIB7_HETIT</name>
<dbReference type="GO" id="GO:0033314">
    <property type="term" value="P:mitotic DNA replication checkpoint signaling"/>
    <property type="evidence" value="ECO:0007669"/>
    <property type="project" value="TreeGrafter"/>
</dbReference>
<dbReference type="PANTHER" id="PTHR12172">
    <property type="entry name" value="CELL CYCLE CHECKPOINT PROTEIN RAD17"/>
    <property type="match status" value="1"/>
</dbReference>
<dbReference type="Gene3D" id="3.40.50.300">
    <property type="entry name" value="P-loop containing nucleotide triphosphate hydrolases"/>
    <property type="match status" value="1"/>
</dbReference>
<proteinExistence type="inferred from homology"/>
<keyword evidence="7" id="KW-0131">Cell cycle</keyword>
<evidence type="ECO:0000256" key="1">
    <source>
        <dbReference type="ARBA" id="ARBA00004123"/>
    </source>
</evidence>
<dbReference type="KEGG" id="hir:HETIRDRAFT_308672"/>
<dbReference type="OrthoDB" id="10265971at2759"/>
<dbReference type="SUPFAM" id="SSF52540">
    <property type="entry name" value="P-loop containing nucleoside triphosphate hydrolases"/>
    <property type="match status" value="1"/>
</dbReference>
<dbReference type="Proteomes" id="UP000030671">
    <property type="component" value="Unassembled WGS sequence"/>
</dbReference>
<dbReference type="eggNOG" id="KOG1970">
    <property type="taxonomic scope" value="Eukaryota"/>
</dbReference>
<feature type="non-terminal residue" evidence="9">
    <location>
        <position position="1"/>
    </location>
</feature>
<dbReference type="STRING" id="747525.W4KIB7"/>
<sequence>ADLAVHKRKVDDVRRWLTESFDGGKLKKFRRLLVLTGPAGSAKTTTIRVLSRERNIEVIEWRSSLNIFPVSESFGRKLFFLPPTWHHRHLAEEHAGHYDYESMIDQFESFLTRAGSYHSLFTPASIPACSQPIGSTIRNTPGSNSRQLILLEDLPNILHPAVRERFHHALRTHVENMREDAAPVVIVLSDTGIRGEGGEERWAEGSNARARGRDDVVDFRAVMPPGMGAAWVTQIAFNLITPTTLTSALKALLAKAGATVSQTMLTAIVDGANGDIRSAVMRLEFACAKTSSGESGQRDKSLVVAARRESALALFHLVGKVLYNKRKGDLPPASATKRERLAEQALDTTLKNPKPLPSWIKFEERRTSRVDVDALYADTSVDASLFGLYIHQNYTQFCEEIDQCDGVMDGLSWLDANGGESWHQTNPYTFHLQTLSTLHALPSPVPRSGQRFGKPEFFDSLKKETKALSVIDIVAGWLVKRILIIITQNSTIGPVCGWSRKSAALELGGILRILDSNLHIPHIIPSSLFAQGVKCLRDHKVFSEFIFYKNPTTLVQDKEEIPLSLSIDKISKITVLEEEISRAGELEEDKIELFE</sequence>
<dbReference type="FunCoup" id="W4KIB7">
    <property type="interactions" value="501"/>
</dbReference>
<evidence type="ECO:0000256" key="4">
    <source>
        <dbReference type="ARBA" id="ARBA00022763"/>
    </source>
</evidence>
<feature type="domain" description="Checkpoint protein RAD24-like helical bundle" evidence="8">
    <location>
        <begin position="309"/>
        <end position="420"/>
    </location>
</feature>
<evidence type="ECO:0000256" key="2">
    <source>
        <dbReference type="ARBA" id="ARBA00006168"/>
    </source>
</evidence>
<evidence type="ECO:0000256" key="3">
    <source>
        <dbReference type="ARBA" id="ARBA00022741"/>
    </source>
</evidence>
<dbReference type="GO" id="GO:0005634">
    <property type="term" value="C:nucleus"/>
    <property type="evidence" value="ECO:0007669"/>
    <property type="project" value="UniProtKB-SubCell"/>
</dbReference>
<evidence type="ECO:0000256" key="5">
    <source>
        <dbReference type="ARBA" id="ARBA00022840"/>
    </source>
</evidence>
<reference evidence="9 10" key="1">
    <citation type="journal article" date="2012" name="New Phytol.">
        <title>Insight into trade-off between wood decay and parasitism from the genome of a fungal forest pathogen.</title>
        <authorList>
            <person name="Olson A."/>
            <person name="Aerts A."/>
            <person name="Asiegbu F."/>
            <person name="Belbahri L."/>
            <person name="Bouzid O."/>
            <person name="Broberg A."/>
            <person name="Canback B."/>
            <person name="Coutinho P.M."/>
            <person name="Cullen D."/>
            <person name="Dalman K."/>
            <person name="Deflorio G."/>
            <person name="van Diepen L.T."/>
            <person name="Dunand C."/>
            <person name="Duplessis S."/>
            <person name="Durling M."/>
            <person name="Gonthier P."/>
            <person name="Grimwood J."/>
            <person name="Fossdal C.G."/>
            <person name="Hansson D."/>
            <person name="Henrissat B."/>
            <person name="Hietala A."/>
            <person name="Himmelstrand K."/>
            <person name="Hoffmeister D."/>
            <person name="Hogberg N."/>
            <person name="James T.Y."/>
            <person name="Karlsson M."/>
            <person name="Kohler A."/>
            <person name="Kues U."/>
            <person name="Lee Y.H."/>
            <person name="Lin Y.C."/>
            <person name="Lind M."/>
            <person name="Lindquist E."/>
            <person name="Lombard V."/>
            <person name="Lucas S."/>
            <person name="Lunden K."/>
            <person name="Morin E."/>
            <person name="Murat C."/>
            <person name="Park J."/>
            <person name="Raffaello T."/>
            <person name="Rouze P."/>
            <person name="Salamov A."/>
            <person name="Schmutz J."/>
            <person name="Solheim H."/>
            <person name="Stahlberg J."/>
            <person name="Velez H."/>
            <person name="de Vries R.P."/>
            <person name="Wiebenga A."/>
            <person name="Woodward S."/>
            <person name="Yakovlev I."/>
            <person name="Garbelotto M."/>
            <person name="Martin F."/>
            <person name="Grigoriev I.V."/>
            <person name="Stenlid J."/>
        </authorList>
    </citation>
    <scope>NUCLEOTIDE SEQUENCE [LARGE SCALE GENOMIC DNA]</scope>
    <source>
        <strain evidence="9 10">TC 32-1</strain>
    </source>
</reference>
<accession>W4KIB7</accession>
<dbReference type="GO" id="GO:0003682">
    <property type="term" value="F:chromatin binding"/>
    <property type="evidence" value="ECO:0007669"/>
    <property type="project" value="TreeGrafter"/>
</dbReference>
<dbReference type="Pfam" id="PF03215">
    <property type="entry name" value="Rad17"/>
    <property type="match status" value="1"/>
</dbReference>
<dbReference type="GO" id="GO:0006281">
    <property type="term" value="P:DNA repair"/>
    <property type="evidence" value="ECO:0007669"/>
    <property type="project" value="InterPro"/>
</dbReference>
<evidence type="ECO:0000256" key="6">
    <source>
        <dbReference type="ARBA" id="ARBA00023242"/>
    </source>
</evidence>
<comment type="similarity">
    <text evidence="2">Belongs to the rad17/RAD24 family.</text>
</comment>
<organism evidence="9 10">
    <name type="scientific">Heterobasidion irregulare (strain TC 32-1)</name>
    <dbReference type="NCBI Taxonomy" id="747525"/>
    <lineage>
        <taxon>Eukaryota</taxon>
        <taxon>Fungi</taxon>
        <taxon>Dikarya</taxon>
        <taxon>Basidiomycota</taxon>
        <taxon>Agaricomycotina</taxon>
        <taxon>Agaricomycetes</taxon>
        <taxon>Russulales</taxon>
        <taxon>Bondarzewiaceae</taxon>
        <taxon>Heterobasidion</taxon>
        <taxon>Heterobasidion annosum species complex</taxon>
    </lineage>
</organism>
<dbReference type="Pfam" id="PF25812">
    <property type="entry name" value="RAD24_helical"/>
    <property type="match status" value="1"/>
</dbReference>
<dbReference type="GO" id="GO:0003689">
    <property type="term" value="F:DNA clamp loader activity"/>
    <property type="evidence" value="ECO:0007669"/>
    <property type="project" value="TreeGrafter"/>
</dbReference>
<evidence type="ECO:0000256" key="7">
    <source>
        <dbReference type="ARBA" id="ARBA00023306"/>
    </source>
</evidence>